<comment type="caution">
    <text evidence="2">The sequence shown here is derived from an EMBL/GenBank/DDBJ whole genome shotgun (WGS) entry which is preliminary data.</text>
</comment>
<organism evidence="2 3">
    <name type="scientific">Rhynchophorus ferrugineus</name>
    <name type="common">Red palm weevil</name>
    <name type="synonym">Curculio ferrugineus</name>
    <dbReference type="NCBI Taxonomy" id="354439"/>
    <lineage>
        <taxon>Eukaryota</taxon>
        <taxon>Metazoa</taxon>
        <taxon>Ecdysozoa</taxon>
        <taxon>Arthropoda</taxon>
        <taxon>Hexapoda</taxon>
        <taxon>Insecta</taxon>
        <taxon>Pterygota</taxon>
        <taxon>Neoptera</taxon>
        <taxon>Endopterygota</taxon>
        <taxon>Coleoptera</taxon>
        <taxon>Polyphaga</taxon>
        <taxon>Cucujiformia</taxon>
        <taxon>Curculionidae</taxon>
        <taxon>Dryophthorinae</taxon>
        <taxon>Rhynchophorus</taxon>
    </lineage>
</organism>
<proteinExistence type="predicted"/>
<sequence>MRFSRPRSLALQRSDRCQRKDTAFGQERGRRRCQVDEAPPTGGGRVSASSSAHGNQWWRRGATATARLAVRELTAGLPAGFDESGCGLGNFRTGTWISSSRTQSSVEWFYRYGRWLCFSRRICSNRSTCPPNLHNA</sequence>
<accession>A0A834I0M7</accession>
<evidence type="ECO:0000256" key="1">
    <source>
        <dbReference type="SAM" id="MobiDB-lite"/>
    </source>
</evidence>
<dbReference type="EMBL" id="JAACXV010014312">
    <property type="protein sequence ID" value="KAF7268660.1"/>
    <property type="molecule type" value="Genomic_DNA"/>
</dbReference>
<protein>
    <submittedName>
        <fullName evidence="2">Uncharacterized protein</fullName>
    </submittedName>
</protein>
<feature type="region of interest" description="Disordered" evidence="1">
    <location>
        <begin position="28"/>
        <end position="58"/>
    </location>
</feature>
<gene>
    <name evidence="2" type="ORF">GWI33_018253</name>
</gene>
<dbReference type="Proteomes" id="UP000625711">
    <property type="component" value="Unassembled WGS sequence"/>
</dbReference>
<keyword evidence="3" id="KW-1185">Reference proteome</keyword>
<evidence type="ECO:0000313" key="3">
    <source>
        <dbReference type="Proteomes" id="UP000625711"/>
    </source>
</evidence>
<dbReference type="AlphaFoldDB" id="A0A834I0M7"/>
<evidence type="ECO:0000313" key="2">
    <source>
        <dbReference type="EMBL" id="KAF7268660.1"/>
    </source>
</evidence>
<reference evidence="2" key="1">
    <citation type="submission" date="2020-08" db="EMBL/GenBank/DDBJ databases">
        <title>Genome sequencing and assembly of the red palm weevil Rhynchophorus ferrugineus.</title>
        <authorList>
            <person name="Dias G.B."/>
            <person name="Bergman C.M."/>
            <person name="Manee M."/>
        </authorList>
    </citation>
    <scope>NUCLEOTIDE SEQUENCE</scope>
    <source>
        <strain evidence="2">AA-2017</strain>
        <tissue evidence="2">Whole larva</tissue>
    </source>
</reference>
<name>A0A834I0M7_RHYFE</name>